<dbReference type="PANTHER" id="PTHR35810">
    <property type="entry name" value="CYTOPLASMIC PROTEIN-RELATED"/>
    <property type="match status" value="1"/>
</dbReference>
<evidence type="ECO:0000313" key="2">
    <source>
        <dbReference type="Proteomes" id="UP000503278"/>
    </source>
</evidence>
<dbReference type="RefSeq" id="WP_169607235.1">
    <property type="nucleotide sequence ID" value="NZ_CP051682.1"/>
</dbReference>
<dbReference type="Pfam" id="PF13310">
    <property type="entry name" value="Virulence_RhuM"/>
    <property type="match status" value="1"/>
</dbReference>
<evidence type="ECO:0008006" key="3">
    <source>
        <dbReference type="Google" id="ProtNLM"/>
    </source>
</evidence>
<organism evidence="1 2">
    <name type="scientific">Mucilaginibacter robiniae</name>
    <dbReference type="NCBI Taxonomy" id="2728022"/>
    <lineage>
        <taxon>Bacteria</taxon>
        <taxon>Pseudomonadati</taxon>
        <taxon>Bacteroidota</taxon>
        <taxon>Sphingobacteriia</taxon>
        <taxon>Sphingobacteriales</taxon>
        <taxon>Sphingobacteriaceae</taxon>
        <taxon>Mucilaginibacter</taxon>
    </lineage>
</organism>
<proteinExistence type="predicted"/>
<dbReference type="Proteomes" id="UP000503278">
    <property type="component" value="Chromosome"/>
</dbReference>
<sequence length="149" mass="17498">MTNKQILIYQTEDGQMSVDVKLTENTIWLNQYQIADLFTTDRTSILKHIKNIYRSSELDEQSTCAKFAQVQEEGGRKIKRNISHYNLDLIISVGYRVNSIRGTQFRIWANKILQEYLLSGYALNERKLKEQTEQLILPLLELFLKVQQN</sequence>
<dbReference type="AlphaFoldDB" id="A0A7L5DYE8"/>
<evidence type="ECO:0000313" key="1">
    <source>
        <dbReference type="EMBL" id="QJD96120.1"/>
    </source>
</evidence>
<name>A0A7L5DYE8_9SPHI</name>
<dbReference type="InterPro" id="IPR011204">
    <property type="entry name" value="Virulence_RhuM-like"/>
</dbReference>
<dbReference type="EMBL" id="CP051682">
    <property type="protein sequence ID" value="QJD96120.1"/>
    <property type="molecule type" value="Genomic_DNA"/>
</dbReference>
<dbReference type="PANTHER" id="PTHR35810:SF1">
    <property type="entry name" value="CYTOPLASMIC PROTEIN"/>
    <property type="match status" value="1"/>
</dbReference>
<accession>A0A7L5DYE8</accession>
<gene>
    <name evidence="1" type="ORF">HH214_09650</name>
</gene>
<keyword evidence="2" id="KW-1185">Reference proteome</keyword>
<dbReference type="KEGG" id="mrob:HH214_09650"/>
<protein>
    <recommendedName>
        <fullName evidence="3">Virulence RhuM family protein</fullName>
    </recommendedName>
</protein>
<reference evidence="1 2" key="1">
    <citation type="submission" date="2020-04" db="EMBL/GenBank/DDBJ databases">
        <title>Genome sequencing of novel species.</title>
        <authorList>
            <person name="Heo J."/>
            <person name="Kim S.-J."/>
            <person name="Kim J.-S."/>
            <person name="Hong S.-B."/>
            <person name="Kwon S.-W."/>
        </authorList>
    </citation>
    <scope>NUCLEOTIDE SEQUENCE [LARGE SCALE GENOMIC DNA]</scope>
    <source>
        <strain evidence="1 2">F39-2</strain>
    </source>
</reference>